<feature type="transmembrane region" description="Helical" evidence="8">
    <location>
        <begin position="231"/>
        <end position="252"/>
    </location>
</feature>
<keyword evidence="3" id="KW-0813">Transport</keyword>
<keyword evidence="4" id="KW-1003">Cell membrane</keyword>
<dbReference type="InterPro" id="IPR013525">
    <property type="entry name" value="ABC2_TM"/>
</dbReference>
<feature type="transmembrane region" description="Helical" evidence="8">
    <location>
        <begin position="183"/>
        <end position="204"/>
    </location>
</feature>
<evidence type="ECO:0000313" key="10">
    <source>
        <dbReference type="EMBL" id="MFC2926399.1"/>
    </source>
</evidence>
<evidence type="ECO:0000256" key="5">
    <source>
        <dbReference type="ARBA" id="ARBA00022692"/>
    </source>
</evidence>
<comment type="subcellular location">
    <subcellularLocation>
        <location evidence="1">Cell membrane</location>
        <topology evidence="1">Multi-pass membrane protein</topology>
    </subcellularLocation>
</comment>
<keyword evidence="7 8" id="KW-0472">Membrane</keyword>
<feature type="domain" description="ABC transmembrane type-2" evidence="9">
    <location>
        <begin position="147"/>
        <end position="374"/>
    </location>
</feature>
<evidence type="ECO:0000256" key="1">
    <source>
        <dbReference type="ARBA" id="ARBA00004651"/>
    </source>
</evidence>
<feature type="transmembrane region" description="Helical" evidence="8">
    <location>
        <begin position="264"/>
        <end position="283"/>
    </location>
</feature>
<accession>A0ABV6ZY86</accession>
<dbReference type="Pfam" id="PF12698">
    <property type="entry name" value="ABC2_membrane_3"/>
    <property type="match status" value="1"/>
</dbReference>
<evidence type="ECO:0000256" key="4">
    <source>
        <dbReference type="ARBA" id="ARBA00022475"/>
    </source>
</evidence>
<feature type="transmembrane region" description="Helical" evidence="8">
    <location>
        <begin position="353"/>
        <end position="371"/>
    </location>
</feature>
<name>A0ABV6ZY86_9PROT</name>
<evidence type="ECO:0000256" key="2">
    <source>
        <dbReference type="ARBA" id="ARBA00007783"/>
    </source>
</evidence>
<sequence>MSPEKPGIAASLSRVAAILAKEFIQMRRDRLTFGMMVGIPIMQLLLFGYAINTDPRHLPTFVEMGDTGPAARAIVQSMETSDYFDIEGVISGPEEADRLLREGEASFILTIPPNFERDLLRGENPQLLLDVDASDPVAAGAGTGAFPTIVQEALEPLLGDRELPVEPVIHRRYNPAGRTALNIVPGLLGIILTMTMAMMTSMALTKEAERGTLETLLATPTRPMEVMAGKIAPYILVGAIQVILMLAGARFLFNVPFLGDPVAFTLAVSLFILVNLSLGFLFSTVARSQMQAMQMTFFVFLPSILLSGFMFPFHGMPGWAQVIGQVLPTTHFIRAVRAIMLKGASFADVIPDLWPLAAIFTVIAALAMLRYRRTLD</sequence>
<dbReference type="PANTHER" id="PTHR30294">
    <property type="entry name" value="MEMBRANE COMPONENT OF ABC TRANSPORTER YHHJ-RELATED"/>
    <property type="match status" value="1"/>
</dbReference>
<dbReference type="Proteomes" id="UP001595379">
    <property type="component" value="Unassembled WGS sequence"/>
</dbReference>
<dbReference type="PANTHER" id="PTHR30294:SF29">
    <property type="entry name" value="MULTIDRUG ABC TRANSPORTER PERMEASE YBHS-RELATED"/>
    <property type="match status" value="1"/>
</dbReference>
<comment type="similarity">
    <text evidence="2">Belongs to the ABC-2 integral membrane protein family.</text>
</comment>
<comment type="caution">
    <text evidence="10">The sequence shown here is derived from an EMBL/GenBank/DDBJ whole genome shotgun (WGS) entry which is preliminary data.</text>
</comment>
<protein>
    <submittedName>
        <fullName evidence="10">ABC transporter permease</fullName>
    </submittedName>
</protein>
<evidence type="ECO:0000313" key="11">
    <source>
        <dbReference type="Proteomes" id="UP001595379"/>
    </source>
</evidence>
<dbReference type="InterPro" id="IPR047817">
    <property type="entry name" value="ABC2_TM_bact-type"/>
</dbReference>
<dbReference type="RefSeq" id="WP_343164192.1">
    <property type="nucleotide sequence ID" value="NZ_JBHRSV010000019.1"/>
</dbReference>
<evidence type="ECO:0000256" key="8">
    <source>
        <dbReference type="SAM" id="Phobius"/>
    </source>
</evidence>
<evidence type="ECO:0000259" key="9">
    <source>
        <dbReference type="PROSITE" id="PS51012"/>
    </source>
</evidence>
<keyword evidence="11" id="KW-1185">Reference proteome</keyword>
<keyword evidence="6 8" id="KW-1133">Transmembrane helix</keyword>
<dbReference type="PROSITE" id="PS51012">
    <property type="entry name" value="ABC_TM2"/>
    <property type="match status" value="1"/>
</dbReference>
<proteinExistence type="inferred from homology"/>
<dbReference type="Gene3D" id="3.40.1710.10">
    <property type="entry name" value="abc type-2 transporter like domain"/>
    <property type="match status" value="1"/>
</dbReference>
<organism evidence="10 11">
    <name type="scientific">Hyphobacterium vulgare</name>
    <dbReference type="NCBI Taxonomy" id="1736751"/>
    <lineage>
        <taxon>Bacteria</taxon>
        <taxon>Pseudomonadati</taxon>
        <taxon>Pseudomonadota</taxon>
        <taxon>Alphaproteobacteria</taxon>
        <taxon>Maricaulales</taxon>
        <taxon>Maricaulaceae</taxon>
        <taxon>Hyphobacterium</taxon>
    </lineage>
</organism>
<dbReference type="InterPro" id="IPR051449">
    <property type="entry name" value="ABC-2_transporter_component"/>
</dbReference>
<feature type="transmembrane region" description="Helical" evidence="8">
    <location>
        <begin position="31"/>
        <end position="51"/>
    </location>
</feature>
<gene>
    <name evidence="10" type="ORF">ACFOOR_09820</name>
</gene>
<evidence type="ECO:0000256" key="7">
    <source>
        <dbReference type="ARBA" id="ARBA00023136"/>
    </source>
</evidence>
<dbReference type="EMBL" id="JBHRSV010000019">
    <property type="protein sequence ID" value="MFC2926399.1"/>
    <property type="molecule type" value="Genomic_DNA"/>
</dbReference>
<keyword evidence="5 8" id="KW-0812">Transmembrane</keyword>
<reference evidence="11" key="1">
    <citation type="journal article" date="2019" name="Int. J. Syst. Evol. Microbiol.">
        <title>The Global Catalogue of Microorganisms (GCM) 10K type strain sequencing project: providing services to taxonomists for standard genome sequencing and annotation.</title>
        <authorList>
            <consortium name="The Broad Institute Genomics Platform"/>
            <consortium name="The Broad Institute Genome Sequencing Center for Infectious Disease"/>
            <person name="Wu L."/>
            <person name="Ma J."/>
        </authorList>
    </citation>
    <scope>NUCLEOTIDE SEQUENCE [LARGE SCALE GENOMIC DNA]</scope>
    <source>
        <strain evidence="11">KCTC 52487</strain>
    </source>
</reference>
<feature type="transmembrane region" description="Helical" evidence="8">
    <location>
        <begin position="295"/>
        <end position="313"/>
    </location>
</feature>
<evidence type="ECO:0000256" key="6">
    <source>
        <dbReference type="ARBA" id="ARBA00022989"/>
    </source>
</evidence>
<evidence type="ECO:0000256" key="3">
    <source>
        <dbReference type="ARBA" id="ARBA00022448"/>
    </source>
</evidence>